<comment type="caution">
    <text evidence="1">The sequence shown here is derived from an EMBL/GenBank/DDBJ whole genome shotgun (WGS) entry which is preliminary data.</text>
</comment>
<proteinExistence type="predicted"/>
<dbReference type="AlphaFoldDB" id="A0A544T708"/>
<dbReference type="InterPro" id="IPR007497">
    <property type="entry name" value="SIMPL/DUF541"/>
</dbReference>
<gene>
    <name evidence="1" type="ORF">FG382_12000</name>
</gene>
<dbReference type="Gene3D" id="3.30.70.2970">
    <property type="entry name" value="Protein of unknown function (DUF541), domain 2"/>
    <property type="match status" value="1"/>
</dbReference>
<dbReference type="PANTHER" id="PTHR34387">
    <property type="entry name" value="SLR1258 PROTEIN"/>
    <property type="match status" value="1"/>
</dbReference>
<accession>A0A544T708</accession>
<dbReference type="Gene3D" id="3.30.110.170">
    <property type="entry name" value="Protein of unknown function (DUF541), domain 1"/>
    <property type="match status" value="1"/>
</dbReference>
<dbReference type="EMBL" id="VDGH01000006">
    <property type="protein sequence ID" value="TQR13230.1"/>
    <property type="molecule type" value="Genomic_DNA"/>
</dbReference>
<dbReference type="RefSeq" id="WP_142539111.1">
    <property type="nucleotide sequence ID" value="NZ_VDGH01000006.1"/>
</dbReference>
<dbReference type="Pfam" id="PF04402">
    <property type="entry name" value="SIMPL"/>
    <property type="match status" value="1"/>
</dbReference>
<dbReference type="Proteomes" id="UP000317316">
    <property type="component" value="Unassembled WGS sequence"/>
</dbReference>
<dbReference type="OrthoDB" id="9785192at2"/>
<dbReference type="InterPro" id="IPR052022">
    <property type="entry name" value="26kDa_periplasmic_antigen"/>
</dbReference>
<keyword evidence="2" id="KW-1185">Reference proteome</keyword>
<dbReference type="GO" id="GO:0006974">
    <property type="term" value="P:DNA damage response"/>
    <property type="evidence" value="ECO:0007669"/>
    <property type="project" value="TreeGrafter"/>
</dbReference>
<dbReference type="PANTHER" id="PTHR34387:SF1">
    <property type="entry name" value="PERIPLASMIC IMMUNOGENIC PROTEIN"/>
    <property type="match status" value="1"/>
</dbReference>
<organism evidence="1 2">
    <name type="scientific">Psychrobacillus lasiicapitis</name>
    <dbReference type="NCBI Taxonomy" id="1636719"/>
    <lineage>
        <taxon>Bacteria</taxon>
        <taxon>Bacillati</taxon>
        <taxon>Bacillota</taxon>
        <taxon>Bacilli</taxon>
        <taxon>Bacillales</taxon>
        <taxon>Bacillaceae</taxon>
        <taxon>Psychrobacillus</taxon>
    </lineage>
</organism>
<sequence length="213" mass="23888">MYFSNVQYPPLRVITVTGNGKVDAQPNYVQLQLEVITEGEDLSRVQQENANLMNQVIQSILALGIPRENIQTSTYNIVPNYDFVDGRQVFRGYEVRNAITVKVTDTAQVGTVIDTAVQNGANRVSSVQFRIDDTSPYYQQALRLALQDAQTKAKTIAETLQLPLHPHPIEIVEESQNQPVAFKSVAMSEQNFTTPIEEGQITINATVRVKFQY</sequence>
<name>A0A544T708_9BACI</name>
<evidence type="ECO:0000313" key="1">
    <source>
        <dbReference type="EMBL" id="TQR13230.1"/>
    </source>
</evidence>
<evidence type="ECO:0000313" key="2">
    <source>
        <dbReference type="Proteomes" id="UP000317316"/>
    </source>
</evidence>
<reference evidence="1 2" key="1">
    <citation type="submission" date="2019-05" db="EMBL/GenBank/DDBJ databases">
        <title>Psychrobacillus vulpis sp. nov., a new species isolated from feces of a red fox that inhabits in The Tablas de Daimiel Natural Park, Albacete, Spain.</title>
        <authorList>
            <person name="Rodriguez M."/>
            <person name="Reina J.C."/>
            <person name="Bejar V."/>
            <person name="Llamas I."/>
        </authorList>
    </citation>
    <scope>NUCLEOTIDE SEQUENCE [LARGE SCALE GENOMIC DNA]</scope>
    <source>
        <strain evidence="1 2">NEAU-3TGS17</strain>
    </source>
</reference>
<protein>
    <submittedName>
        <fullName evidence="1">DUF541 domain-containing protein</fullName>
    </submittedName>
</protein>